<reference evidence="2 3" key="1">
    <citation type="submission" date="2024-01" db="EMBL/GenBank/DDBJ databases">
        <title>Comparative genomics of Cryptococcus and Kwoniella reveals pathogenesis evolution and contrasting modes of karyotype evolution via chromosome fusion or intercentromeric recombination.</title>
        <authorList>
            <person name="Coelho M.A."/>
            <person name="David-Palma M."/>
            <person name="Shea T."/>
            <person name="Bowers K."/>
            <person name="McGinley-Smith S."/>
            <person name="Mohammad A.W."/>
            <person name="Gnirke A."/>
            <person name="Yurkov A.M."/>
            <person name="Nowrousian M."/>
            <person name="Sun S."/>
            <person name="Cuomo C.A."/>
            <person name="Heitman J."/>
        </authorList>
    </citation>
    <scope>NUCLEOTIDE SEQUENCE [LARGE SCALE GENOMIC DNA]</scope>
    <source>
        <strain evidence="2 3">PYCC6329</strain>
    </source>
</reference>
<dbReference type="Gene3D" id="1.10.20.10">
    <property type="entry name" value="Histone, subunit A"/>
    <property type="match status" value="1"/>
</dbReference>
<evidence type="ECO:0000256" key="1">
    <source>
        <dbReference type="SAM" id="MobiDB-lite"/>
    </source>
</evidence>
<dbReference type="InterPro" id="IPR009072">
    <property type="entry name" value="Histone-fold"/>
</dbReference>
<gene>
    <name evidence="2" type="ORF">V865_006168</name>
</gene>
<feature type="region of interest" description="Disordered" evidence="1">
    <location>
        <begin position="176"/>
        <end position="195"/>
    </location>
</feature>
<accession>A0AAX4KQT3</accession>
<dbReference type="GO" id="GO:0046982">
    <property type="term" value="F:protein heterodimerization activity"/>
    <property type="evidence" value="ECO:0007669"/>
    <property type="project" value="InterPro"/>
</dbReference>
<evidence type="ECO:0000313" key="3">
    <source>
        <dbReference type="Proteomes" id="UP001358614"/>
    </source>
</evidence>
<dbReference type="AlphaFoldDB" id="A0AAX4KQT3"/>
<dbReference type="Proteomes" id="UP001358614">
    <property type="component" value="Chromosome 1"/>
</dbReference>
<sequence>MSTIRSLPSSSTSSYLPPDVPQAYVRQVIVDLLLKRGFEGAEAGALTEIERLLEHHITNLFEESLELAHLSGRREANAIDLVAAQEESGWGVRRMKRESKRKRGKAPEISYDPSSSTPPSPTFPTLSSLLDEQQGEEGEDIKPNLSSKAKERGVRPAYSQEWFPVLPEKWTMVNGDASDKGIDTPNREDQNHNHNQPIQVTSALLDFIKLTATERGDIPPELGVVNYNRVDGKQDSSPLDGLKGMTAGKGVKRKWGVKGVSARS</sequence>
<evidence type="ECO:0000313" key="2">
    <source>
        <dbReference type="EMBL" id="WWD08058.1"/>
    </source>
</evidence>
<dbReference type="GeneID" id="91104969"/>
<organism evidence="2 3">
    <name type="scientific">Kwoniella europaea PYCC6329</name>
    <dbReference type="NCBI Taxonomy" id="1423913"/>
    <lineage>
        <taxon>Eukaryota</taxon>
        <taxon>Fungi</taxon>
        <taxon>Dikarya</taxon>
        <taxon>Basidiomycota</taxon>
        <taxon>Agaricomycotina</taxon>
        <taxon>Tremellomycetes</taxon>
        <taxon>Tremellales</taxon>
        <taxon>Cryptococcaceae</taxon>
        <taxon>Kwoniella</taxon>
    </lineage>
</organism>
<feature type="compositionally biased region" description="Basic and acidic residues" evidence="1">
    <location>
        <begin position="177"/>
        <end position="192"/>
    </location>
</feature>
<feature type="region of interest" description="Disordered" evidence="1">
    <location>
        <begin position="92"/>
        <end position="156"/>
    </location>
</feature>
<dbReference type="KEGG" id="ker:91104969"/>
<keyword evidence="3" id="KW-1185">Reference proteome</keyword>
<proteinExistence type="predicted"/>
<name>A0AAX4KQT3_9TREE</name>
<feature type="compositionally biased region" description="Basic residues" evidence="1">
    <location>
        <begin position="93"/>
        <end position="104"/>
    </location>
</feature>
<evidence type="ECO:0008006" key="4">
    <source>
        <dbReference type="Google" id="ProtNLM"/>
    </source>
</evidence>
<protein>
    <recommendedName>
        <fullName evidence="4">Transcription initiation factor TFIID subunit 8</fullName>
    </recommendedName>
</protein>
<dbReference type="RefSeq" id="XP_066086025.1">
    <property type="nucleotide sequence ID" value="XM_066229928.1"/>
</dbReference>
<feature type="region of interest" description="Disordered" evidence="1">
    <location>
        <begin position="228"/>
        <end position="247"/>
    </location>
</feature>
<dbReference type="CDD" id="cd00076">
    <property type="entry name" value="HFD_SF"/>
    <property type="match status" value="1"/>
</dbReference>
<dbReference type="EMBL" id="CP144089">
    <property type="protein sequence ID" value="WWD08058.1"/>
    <property type="molecule type" value="Genomic_DNA"/>
</dbReference>